<sequence length="83" mass="8580">KDFISGIDKIQIMATGFGGRLIPGALNEGQFVIGTGAIDGDDRFIYSAGSLFYDVDGIGGATQIKIATLTGIPVIVASDFVIV</sequence>
<dbReference type="Proteomes" id="UP000767446">
    <property type="component" value="Unassembled WGS sequence"/>
</dbReference>
<dbReference type="AlphaFoldDB" id="A0A941GVT7"/>
<feature type="non-terminal residue" evidence="1">
    <location>
        <position position="1"/>
    </location>
</feature>
<evidence type="ECO:0000313" key="1">
    <source>
        <dbReference type="EMBL" id="MBR8827136.1"/>
    </source>
</evidence>
<proteinExistence type="predicted"/>
<protein>
    <submittedName>
        <fullName evidence="1">Calcium-binding protein</fullName>
    </submittedName>
</protein>
<accession>A0A941GVT7</accession>
<reference evidence="1" key="1">
    <citation type="submission" date="2021-02" db="EMBL/GenBank/DDBJ databases">
        <title>Metagenome analyses of Stigonema ocellatum DSM 106950, Chlorogloea purpurea SAG 13.99 and Gomphosphaeria aponina DSM 107014.</title>
        <authorList>
            <person name="Marter P."/>
            <person name="Huang S."/>
        </authorList>
    </citation>
    <scope>NUCLEOTIDE SEQUENCE</scope>
    <source>
        <strain evidence="1">JP213</strain>
    </source>
</reference>
<dbReference type="EMBL" id="JADQBC010000021">
    <property type="protein sequence ID" value="MBR8827136.1"/>
    <property type="molecule type" value="Genomic_DNA"/>
</dbReference>
<name>A0A941GVT7_9CHRO</name>
<organism evidence="1 2">
    <name type="scientific">Gomphosphaeria aponina SAG 52.96 = DSM 107014</name>
    <dbReference type="NCBI Taxonomy" id="1521640"/>
    <lineage>
        <taxon>Bacteria</taxon>
        <taxon>Bacillati</taxon>
        <taxon>Cyanobacteriota</taxon>
        <taxon>Cyanophyceae</taxon>
        <taxon>Oscillatoriophycideae</taxon>
        <taxon>Chroococcales</taxon>
        <taxon>Gomphosphaeriaceae</taxon>
        <taxon>Gomphosphaeria</taxon>
    </lineage>
</organism>
<comment type="caution">
    <text evidence="1">The sequence shown here is derived from an EMBL/GenBank/DDBJ whole genome shotgun (WGS) entry which is preliminary data.</text>
</comment>
<evidence type="ECO:0000313" key="2">
    <source>
        <dbReference type="Proteomes" id="UP000767446"/>
    </source>
</evidence>
<gene>
    <name evidence="1" type="ORF">DSM107014_04390</name>
</gene>